<comment type="catalytic activity">
    <reaction evidence="4">
        <text>hydrogencarbonate + H(+) = CO2 + H2O</text>
        <dbReference type="Rhea" id="RHEA:10748"/>
        <dbReference type="ChEBI" id="CHEBI:15377"/>
        <dbReference type="ChEBI" id="CHEBI:15378"/>
        <dbReference type="ChEBI" id="CHEBI:16526"/>
        <dbReference type="ChEBI" id="CHEBI:17544"/>
        <dbReference type="EC" id="4.2.1.1"/>
    </reaction>
</comment>
<dbReference type="InterPro" id="IPR018338">
    <property type="entry name" value="Carbonic_anhydrase_a-class_CS"/>
</dbReference>
<dbReference type="InterPro" id="IPR023561">
    <property type="entry name" value="Carbonic_anhydrase_a-class"/>
</dbReference>
<dbReference type="GO" id="GO:0008270">
    <property type="term" value="F:zinc ion binding"/>
    <property type="evidence" value="ECO:0007669"/>
    <property type="project" value="UniProtKB-UniRule"/>
</dbReference>
<dbReference type="AlphaFoldDB" id="A0A6P8Z9C2"/>
<dbReference type="RefSeq" id="XP_034112982.1">
    <property type="nucleotide sequence ID" value="XM_034257091.2"/>
</dbReference>
<comment type="cofactor">
    <cofactor evidence="4">
        <name>Zn(2+)</name>
        <dbReference type="ChEBI" id="CHEBI:29105"/>
    </cofactor>
</comment>
<name>A0A6P8Z9C2_DROAB</name>
<keyword evidence="6" id="KW-1185">Reference proteome</keyword>
<dbReference type="EC" id="4.2.1.1" evidence="4"/>
<feature type="signal peptide" evidence="4">
    <location>
        <begin position="1"/>
        <end position="27"/>
    </location>
</feature>
<dbReference type="PROSITE" id="PS51257">
    <property type="entry name" value="PROKAR_LIPOPROTEIN"/>
    <property type="match status" value="1"/>
</dbReference>
<feature type="domain" description="Alpha-carbonic anhydrase" evidence="5">
    <location>
        <begin position="50"/>
        <end position="311"/>
    </location>
</feature>
<gene>
    <name evidence="7" type="primary">LOC117573722</name>
</gene>
<reference evidence="7" key="1">
    <citation type="submission" date="2025-08" db="UniProtKB">
        <authorList>
            <consortium name="RefSeq"/>
        </authorList>
    </citation>
    <scope>IDENTIFICATION</scope>
    <source>
        <strain evidence="7">15112-1751.03</strain>
        <tissue evidence="7">Whole Adult</tissue>
    </source>
</reference>
<dbReference type="PANTHER" id="PTHR18952">
    <property type="entry name" value="CARBONIC ANHYDRASE"/>
    <property type="match status" value="1"/>
</dbReference>
<evidence type="ECO:0000256" key="1">
    <source>
        <dbReference type="ARBA" id="ARBA00010718"/>
    </source>
</evidence>
<organism evidence="6 7">
    <name type="scientific">Drosophila albomicans</name>
    <name type="common">Fruit fly</name>
    <dbReference type="NCBI Taxonomy" id="7291"/>
    <lineage>
        <taxon>Eukaryota</taxon>
        <taxon>Metazoa</taxon>
        <taxon>Ecdysozoa</taxon>
        <taxon>Arthropoda</taxon>
        <taxon>Hexapoda</taxon>
        <taxon>Insecta</taxon>
        <taxon>Pterygota</taxon>
        <taxon>Neoptera</taxon>
        <taxon>Endopterygota</taxon>
        <taxon>Diptera</taxon>
        <taxon>Brachycera</taxon>
        <taxon>Muscomorpha</taxon>
        <taxon>Ephydroidea</taxon>
        <taxon>Drosophilidae</taxon>
        <taxon>Drosophila</taxon>
    </lineage>
</organism>
<dbReference type="InterPro" id="IPR036398">
    <property type="entry name" value="CA_dom_sf"/>
</dbReference>
<protein>
    <recommendedName>
        <fullName evidence="4">Carbonic anhydrase</fullName>
        <ecNumber evidence="4">4.2.1.1</ecNumber>
    </recommendedName>
</protein>
<evidence type="ECO:0000313" key="7">
    <source>
        <dbReference type="RefSeq" id="XP_034112982.1"/>
    </source>
</evidence>
<dbReference type="GO" id="GO:0005737">
    <property type="term" value="C:cytoplasm"/>
    <property type="evidence" value="ECO:0007669"/>
    <property type="project" value="TreeGrafter"/>
</dbReference>
<dbReference type="InterPro" id="IPR001148">
    <property type="entry name" value="CA_dom"/>
</dbReference>
<dbReference type="GO" id="GO:0004089">
    <property type="term" value="F:carbonate dehydratase activity"/>
    <property type="evidence" value="ECO:0007669"/>
    <property type="project" value="UniProtKB-UniRule"/>
</dbReference>
<dbReference type="PANTHER" id="PTHR18952:SF137">
    <property type="entry name" value="CARBONIC ANHYDRASE"/>
    <property type="match status" value="1"/>
</dbReference>
<proteinExistence type="inferred from homology"/>
<dbReference type="SMART" id="SM01057">
    <property type="entry name" value="Carb_anhydrase"/>
    <property type="match status" value="1"/>
</dbReference>
<keyword evidence="3 4" id="KW-0862">Zinc</keyword>
<dbReference type="OrthoDB" id="429145at2759"/>
<dbReference type="Proteomes" id="UP000515160">
    <property type="component" value="Chromosome 2R"/>
</dbReference>
<evidence type="ECO:0000256" key="4">
    <source>
        <dbReference type="RuleBase" id="RU367011"/>
    </source>
</evidence>
<accession>A0A6P8Z9C2</accession>
<evidence type="ECO:0000256" key="2">
    <source>
        <dbReference type="ARBA" id="ARBA00022723"/>
    </source>
</evidence>
<dbReference type="Gene3D" id="3.10.200.10">
    <property type="entry name" value="Alpha carbonic anhydrase"/>
    <property type="match status" value="1"/>
</dbReference>
<dbReference type="PROSITE" id="PS51144">
    <property type="entry name" value="ALPHA_CA_2"/>
    <property type="match status" value="1"/>
</dbReference>
<evidence type="ECO:0000313" key="6">
    <source>
        <dbReference type="Proteomes" id="UP000515160"/>
    </source>
</evidence>
<comment type="function">
    <text evidence="4">Reversible hydration of carbon dioxide.</text>
</comment>
<keyword evidence="2 4" id="KW-0479">Metal-binding</keyword>
<dbReference type="Pfam" id="PF00194">
    <property type="entry name" value="Carb_anhydrase"/>
    <property type="match status" value="1"/>
</dbReference>
<keyword evidence="4" id="KW-0732">Signal</keyword>
<comment type="similarity">
    <text evidence="1 4">Belongs to the alpha-carbonic anhydrase family.</text>
</comment>
<dbReference type="GeneID" id="117573722"/>
<evidence type="ECO:0000259" key="5">
    <source>
        <dbReference type="PROSITE" id="PS51144"/>
    </source>
</evidence>
<dbReference type="PROSITE" id="PS00162">
    <property type="entry name" value="ALPHA_CA_1"/>
    <property type="match status" value="1"/>
</dbReference>
<feature type="chain" id="PRO_5028503947" description="Carbonic anhydrase" evidence="4">
    <location>
        <begin position="28"/>
        <end position="312"/>
    </location>
</feature>
<evidence type="ECO:0000256" key="3">
    <source>
        <dbReference type="ARBA" id="ARBA00022833"/>
    </source>
</evidence>
<dbReference type="SUPFAM" id="SSF51069">
    <property type="entry name" value="Carbonic anhydrase"/>
    <property type="match status" value="1"/>
</dbReference>
<dbReference type="CDD" id="cd00326">
    <property type="entry name" value="alpha_CA"/>
    <property type="match status" value="1"/>
</dbReference>
<sequence length="312" mass="35063">MNLLKHCKDFRLMHLHLLALSFACVLADFELTAEYLSDLKADEALEIAAGEYNYDNQGNDWTGTCASGQKQSPIDLIYDDADVVSIPRIRFQNYNQQLQTPLVLVNNGHTANMVLPPTRRGERASISGGLLPGVFEAQSVHFHWGSANSKGSEHAINFERYDVEMHIVHKNTRYANLSVGEASAFSDGLAVLGVMFRARPRPISQHYGLNKVFNALPRIIPYQSNTTITGMFNVGQLLGNIVTGEFYTYQGSLTTPDCAESVTWTVFKDVLDYPNAQIAKLWNLQDSRSRPLINTYRELQDINNRTISFRQL</sequence>
<keyword evidence="4" id="KW-0456">Lyase</keyword>